<dbReference type="GO" id="GO:0004674">
    <property type="term" value="F:protein serine/threonine kinase activity"/>
    <property type="evidence" value="ECO:0007669"/>
    <property type="project" value="UniProtKB-KW"/>
</dbReference>
<dbReference type="GO" id="GO:1990604">
    <property type="term" value="C:IRE1-TRAF2-ASK1 complex"/>
    <property type="evidence" value="ECO:0007669"/>
    <property type="project" value="TreeGrafter"/>
</dbReference>
<dbReference type="GO" id="GO:0051082">
    <property type="term" value="F:unfolded protein binding"/>
    <property type="evidence" value="ECO:0007669"/>
    <property type="project" value="TreeGrafter"/>
</dbReference>
<protein>
    <submittedName>
        <fullName evidence="2">Serine/threonine protein kinase</fullName>
    </submittedName>
</protein>
<dbReference type="PANTHER" id="PTHR13954">
    <property type="entry name" value="IRE1-RELATED"/>
    <property type="match status" value="1"/>
</dbReference>
<evidence type="ECO:0000313" key="2">
    <source>
        <dbReference type="EMBL" id="PON53287.1"/>
    </source>
</evidence>
<dbReference type="Proteomes" id="UP000237105">
    <property type="component" value="Unassembled WGS sequence"/>
</dbReference>
<organism evidence="2 3">
    <name type="scientific">Parasponia andersonii</name>
    <name type="common">Sponia andersonii</name>
    <dbReference type="NCBI Taxonomy" id="3476"/>
    <lineage>
        <taxon>Eukaryota</taxon>
        <taxon>Viridiplantae</taxon>
        <taxon>Streptophyta</taxon>
        <taxon>Embryophyta</taxon>
        <taxon>Tracheophyta</taxon>
        <taxon>Spermatophyta</taxon>
        <taxon>Magnoliopsida</taxon>
        <taxon>eudicotyledons</taxon>
        <taxon>Gunneridae</taxon>
        <taxon>Pentapetalae</taxon>
        <taxon>rosids</taxon>
        <taxon>fabids</taxon>
        <taxon>Rosales</taxon>
        <taxon>Cannabaceae</taxon>
        <taxon>Parasponia</taxon>
    </lineage>
</organism>
<comment type="caution">
    <text evidence="2">The sequence shown here is derived from an EMBL/GenBank/DDBJ whole genome shotgun (WGS) entry which is preliminary data.</text>
</comment>
<gene>
    <name evidence="2" type="ORF">PanWU01x14_202940</name>
</gene>
<dbReference type="InterPro" id="IPR000719">
    <property type="entry name" value="Prot_kinase_dom"/>
</dbReference>
<keyword evidence="2" id="KW-0808">Transferase</keyword>
<keyword evidence="2" id="KW-0418">Kinase</keyword>
<dbReference type="PROSITE" id="PS50011">
    <property type="entry name" value="PROTEIN_KINASE_DOM"/>
    <property type="match status" value="1"/>
</dbReference>
<keyword evidence="2" id="KW-0723">Serine/threonine-protein kinase</keyword>
<dbReference type="GO" id="GO:0036498">
    <property type="term" value="P:IRE1-mediated unfolded protein response"/>
    <property type="evidence" value="ECO:0007669"/>
    <property type="project" value="TreeGrafter"/>
</dbReference>
<evidence type="ECO:0000313" key="3">
    <source>
        <dbReference type="Proteomes" id="UP000237105"/>
    </source>
</evidence>
<name>A0A2P5BWX8_PARAD</name>
<dbReference type="STRING" id="3476.A0A2P5BWX8"/>
<evidence type="ECO:0000259" key="1">
    <source>
        <dbReference type="PROSITE" id="PS50011"/>
    </source>
</evidence>
<dbReference type="AlphaFoldDB" id="A0A2P5BWX8"/>
<dbReference type="Pfam" id="PF00069">
    <property type="entry name" value="Pkinase"/>
    <property type="match status" value="1"/>
</dbReference>
<dbReference type="SUPFAM" id="SSF56112">
    <property type="entry name" value="Protein kinase-like (PK-like)"/>
    <property type="match status" value="1"/>
</dbReference>
<dbReference type="InterPro" id="IPR045133">
    <property type="entry name" value="IRE1/2-like"/>
</dbReference>
<dbReference type="GO" id="GO:0005524">
    <property type="term" value="F:ATP binding"/>
    <property type="evidence" value="ECO:0007669"/>
    <property type="project" value="InterPro"/>
</dbReference>
<dbReference type="EMBL" id="JXTB01000208">
    <property type="protein sequence ID" value="PON53287.1"/>
    <property type="molecule type" value="Genomic_DNA"/>
</dbReference>
<dbReference type="Gene3D" id="1.10.510.10">
    <property type="entry name" value="Transferase(Phosphotransferase) domain 1"/>
    <property type="match status" value="1"/>
</dbReference>
<sequence>MRLYNDFGDDFELRRKVAGFWSCSATAERKLRKRLKSLVEFCCQLAAFPEILLQLHEVASQLPPARFQLQNMVLETVFLPGLRIISAVKSVIFNLENLHEMGKCHGDLKPQNVLIFLGKYMSTHLCYTGSDTSGWNAPEQLLNGRQTIEADLFSLGCLLFFCITGGSHPFGQAIEQRDKNILKNKMNLSQLENMPEASHLISLLLHPEPEIRPEASELCEHPLFWHMSRRIEFLTLVCSWVNKEVNKGNYSLFRELKSNAPEVLDPEWGNRLDRFERLFECSSLEFYGDFLDCIGPRNSFKTRHYSRLLLKISPIICKYYQGEYEENWSGLSTYWSNSRFFPS</sequence>
<dbReference type="SMART" id="SM00220">
    <property type="entry name" value="S_TKc"/>
    <property type="match status" value="1"/>
</dbReference>
<reference evidence="3" key="1">
    <citation type="submission" date="2016-06" db="EMBL/GenBank/DDBJ databases">
        <title>Parallel loss of symbiosis genes in relatives of nitrogen-fixing non-legume Parasponia.</title>
        <authorList>
            <person name="Van Velzen R."/>
            <person name="Holmer R."/>
            <person name="Bu F."/>
            <person name="Rutten L."/>
            <person name="Van Zeijl A."/>
            <person name="Liu W."/>
            <person name="Santuari L."/>
            <person name="Cao Q."/>
            <person name="Sharma T."/>
            <person name="Shen D."/>
            <person name="Roswanjaya Y."/>
            <person name="Wardhani T."/>
            <person name="Kalhor M.S."/>
            <person name="Jansen J."/>
            <person name="Van den Hoogen J."/>
            <person name="Gungor B."/>
            <person name="Hartog M."/>
            <person name="Hontelez J."/>
            <person name="Verver J."/>
            <person name="Yang W.-C."/>
            <person name="Schijlen E."/>
            <person name="Repin R."/>
            <person name="Schilthuizen M."/>
            <person name="Schranz E."/>
            <person name="Heidstra R."/>
            <person name="Miyata K."/>
            <person name="Fedorova E."/>
            <person name="Kohlen W."/>
            <person name="Bisseling T."/>
            <person name="Smit S."/>
            <person name="Geurts R."/>
        </authorList>
    </citation>
    <scope>NUCLEOTIDE SEQUENCE [LARGE SCALE GENOMIC DNA]</scope>
    <source>
        <strain evidence="3">cv. WU1-14</strain>
    </source>
</reference>
<feature type="domain" description="Protein kinase" evidence="1">
    <location>
        <begin position="1"/>
        <end position="224"/>
    </location>
</feature>
<dbReference type="GO" id="GO:0004521">
    <property type="term" value="F:RNA endonuclease activity"/>
    <property type="evidence" value="ECO:0007669"/>
    <property type="project" value="InterPro"/>
</dbReference>
<dbReference type="InterPro" id="IPR011009">
    <property type="entry name" value="Kinase-like_dom_sf"/>
</dbReference>
<dbReference type="PANTHER" id="PTHR13954:SF6">
    <property type="entry name" value="NON-SPECIFIC SERINE_THREONINE PROTEIN KINASE"/>
    <property type="match status" value="1"/>
</dbReference>
<proteinExistence type="predicted"/>
<dbReference type="OrthoDB" id="1739858at2759"/>
<keyword evidence="3" id="KW-1185">Reference proteome</keyword>
<accession>A0A2P5BWX8</accession>